<dbReference type="NCBIfam" id="TIGR01068">
    <property type="entry name" value="thioredoxin"/>
    <property type="match status" value="1"/>
</dbReference>
<dbReference type="InterPro" id="IPR013766">
    <property type="entry name" value="Thioredoxin_domain"/>
</dbReference>
<dbReference type="GO" id="GO:0045454">
    <property type="term" value="P:cell redox homeostasis"/>
    <property type="evidence" value="ECO:0007669"/>
    <property type="project" value="TreeGrafter"/>
</dbReference>
<dbReference type="PROSITE" id="PS00194">
    <property type="entry name" value="THIOREDOXIN_1"/>
    <property type="match status" value="1"/>
</dbReference>
<proteinExistence type="inferred from homology"/>
<feature type="transmembrane region" description="Helical" evidence="7">
    <location>
        <begin position="6"/>
        <end position="22"/>
    </location>
</feature>
<evidence type="ECO:0000256" key="6">
    <source>
        <dbReference type="NCBIfam" id="TIGR01068"/>
    </source>
</evidence>
<dbReference type="KEGG" id="psac:PSM36_1767"/>
<keyword evidence="4" id="KW-1015">Disulfide bond</keyword>
<evidence type="ECO:0000256" key="3">
    <source>
        <dbReference type="ARBA" id="ARBA00022982"/>
    </source>
</evidence>
<dbReference type="STRING" id="1642647.PSM36_1767"/>
<keyword evidence="2" id="KW-0813">Transport</keyword>
<dbReference type="GO" id="GO:0015035">
    <property type="term" value="F:protein-disulfide reductase activity"/>
    <property type="evidence" value="ECO:0007669"/>
    <property type="project" value="UniProtKB-UniRule"/>
</dbReference>
<evidence type="ECO:0000313" key="9">
    <source>
        <dbReference type="EMBL" id="SCD20585.1"/>
    </source>
</evidence>
<dbReference type="PANTHER" id="PTHR45663">
    <property type="entry name" value="GEO12009P1"/>
    <property type="match status" value="1"/>
</dbReference>
<evidence type="ECO:0000256" key="4">
    <source>
        <dbReference type="ARBA" id="ARBA00023157"/>
    </source>
</evidence>
<dbReference type="InterPro" id="IPR036249">
    <property type="entry name" value="Thioredoxin-like_sf"/>
</dbReference>
<dbReference type="Gene3D" id="3.40.30.10">
    <property type="entry name" value="Glutaredoxin"/>
    <property type="match status" value="1"/>
</dbReference>
<keyword evidence="3" id="KW-0249">Electron transport</keyword>
<keyword evidence="5" id="KW-0676">Redox-active center</keyword>
<dbReference type="Proteomes" id="UP000187464">
    <property type="component" value="Chromosome I"/>
</dbReference>
<dbReference type="GO" id="GO:0005829">
    <property type="term" value="C:cytosol"/>
    <property type="evidence" value="ECO:0007669"/>
    <property type="project" value="TreeGrafter"/>
</dbReference>
<keyword evidence="10" id="KW-1185">Reference proteome</keyword>
<evidence type="ECO:0000256" key="5">
    <source>
        <dbReference type="ARBA" id="ARBA00023284"/>
    </source>
</evidence>
<dbReference type="PROSITE" id="PS51352">
    <property type="entry name" value="THIOREDOXIN_2"/>
    <property type="match status" value="1"/>
</dbReference>
<dbReference type="SUPFAM" id="SSF52833">
    <property type="entry name" value="Thioredoxin-like"/>
    <property type="match status" value="1"/>
</dbReference>
<accession>A0A1R3T9E3</accession>
<organism evidence="9 10">
    <name type="scientific">Proteiniphilum saccharofermentans</name>
    <dbReference type="NCBI Taxonomy" id="1642647"/>
    <lineage>
        <taxon>Bacteria</taxon>
        <taxon>Pseudomonadati</taxon>
        <taxon>Bacteroidota</taxon>
        <taxon>Bacteroidia</taxon>
        <taxon>Bacteroidales</taxon>
        <taxon>Dysgonomonadaceae</taxon>
        <taxon>Proteiniphilum</taxon>
    </lineage>
</organism>
<dbReference type="AlphaFoldDB" id="A0A1R3T9E3"/>
<evidence type="ECO:0000256" key="7">
    <source>
        <dbReference type="SAM" id="Phobius"/>
    </source>
</evidence>
<comment type="similarity">
    <text evidence="1">Belongs to the thioredoxin family.</text>
</comment>
<keyword evidence="7" id="KW-0472">Membrane</keyword>
<evidence type="ECO:0000259" key="8">
    <source>
        <dbReference type="PROSITE" id="PS51352"/>
    </source>
</evidence>
<dbReference type="InterPro" id="IPR005746">
    <property type="entry name" value="Thioredoxin"/>
</dbReference>
<protein>
    <recommendedName>
        <fullName evidence="6">Thioredoxin</fullName>
    </recommendedName>
</protein>
<evidence type="ECO:0000313" key="10">
    <source>
        <dbReference type="Proteomes" id="UP000187464"/>
    </source>
</evidence>
<sequence>MQTVLIIIGLLAPAFIIYMYRLQAKIRKTPMVGDHQKIITLTDKNFQHQTKGKVMLVDFWAAWCTPCRMMAPVLNEVADELTENLHVGKVDIEQYQSLARKYNVRSIPTMILFKNGVEINRFVGIKNRDFLLKQIRSVQ</sequence>
<reference evidence="9 10" key="1">
    <citation type="submission" date="2016-08" db="EMBL/GenBank/DDBJ databases">
        <authorList>
            <person name="Seilhamer J.J."/>
        </authorList>
    </citation>
    <scope>NUCLEOTIDE SEQUENCE [LARGE SCALE GENOMIC DNA]</scope>
    <source>
        <strain evidence="9">M3/6</strain>
    </source>
</reference>
<evidence type="ECO:0000256" key="1">
    <source>
        <dbReference type="ARBA" id="ARBA00008987"/>
    </source>
</evidence>
<dbReference type="CDD" id="cd02947">
    <property type="entry name" value="TRX_family"/>
    <property type="match status" value="1"/>
</dbReference>
<gene>
    <name evidence="9" type="ORF">PSM36_1767</name>
</gene>
<dbReference type="PRINTS" id="PR00421">
    <property type="entry name" value="THIOREDOXIN"/>
</dbReference>
<feature type="domain" description="Thioredoxin" evidence="8">
    <location>
        <begin position="6"/>
        <end position="139"/>
    </location>
</feature>
<dbReference type="RefSeq" id="WP_197684894.1">
    <property type="nucleotide sequence ID" value="NZ_LT605205.1"/>
</dbReference>
<dbReference type="FunFam" id="3.40.30.10:FF:000001">
    <property type="entry name" value="Thioredoxin"/>
    <property type="match status" value="1"/>
</dbReference>
<evidence type="ECO:0000256" key="2">
    <source>
        <dbReference type="ARBA" id="ARBA00022448"/>
    </source>
</evidence>
<dbReference type="InterPro" id="IPR017937">
    <property type="entry name" value="Thioredoxin_CS"/>
</dbReference>
<dbReference type="PANTHER" id="PTHR45663:SF11">
    <property type="entry name" value="GEO12009P1"/>
    <property type="match status" value="1"/>
</dbReference>
<keyword evidence="7" id="KW-1133">Transmembrane helix</keyword>
<keyword evidence="7" id="KW-0812">Transmembrane</keyword>
<dbReference type="EMBL" id="LT605205">
    <property type="protein sequence ID" value="SCD20585.1"/>
    <property type="molecule type" value="Genomic_DNA"/>
</dbReference>
<name>A0A1R3T9E3_9BACT</name>
<dbReference type="Pfam" id="PF00085">
    <property type="entry name" value="Thioredoxin"/>
    <property type="match status" value="1"/>
</dbReference>